<name>A0A916ZHV8_9SPHN</name>
<reference evidence="1" key="1">
    <citation type="journal article" date="2014" name="Int. J. Syst. Evol. Microbiol.">
        <title>Complete genome sequence of Corynebacterium casei LMG S-19264T (=DSM 44701T), isolated from a smear-ripened cheese.</title>
        <authorList>
            <consortium name="US DOE Joint Genome Institute (JGI-PGF)"/>
            <person name="Walter F."/>
            <person name="Albersmeier A."/>
            <person name="Kalinowski J."/>
            <person name="Ruckert C."/>
        </authorList>
    </citation>
    <scope>NUCLEOTIDE SEQUENCE</scope>
    <source>
        <strain evidence="1">CGMCC 1.15519</strain>
    </source>
</reference>
<reference evidence="1" key="2">
    <citation type="submission" date="2020-09" db="EMBL/GenBank/DDBJ databases">
        <authorList>
            <person name="Sun Q."/>
            <person name="Zhou Y."/>
        </authorList>
    </citation>
    <scope>NUCLEOTIDE SEQUENCE</scope>
    <source>
        <strain evidence="1">CGMCC 1.15519</strain>
    </source>
</reference>
<keyword evidence="2" id="KW-1185">Reference proteome</keyword>
<sequence length="134" mass="14980">MTKPRWQWLQRDRRAFCEVLARTGDPVTAAAAVGHDLGDAYRQRETVPGFEADWQKALSVAWDNVETMVLANLLAQARADAEKPVRLIDSRMALAVLQRREGVKVTRGSRPDVRPDMGRVAAMRDEIRALGAGR</sequence>
<proteinExistence type="predicted"/>
<accession>A0A916ZHV8</accession>
<dbReference type="AlphaFoldDB" id="A0A916ZHV8"/>
<comment type="caution">
    <text evidence="1">The sequence shown here is derived from an EMBL/GenBank/DDBJ whole genome shotgun (WGS) entry which is preliminary data.</text>
</comment>
<dbReference type="EMBL" id="BMJM01000001">
    <property type="protein sequence ID" value="GGD98715.1"/>
    <property type="molecule type" value="Genomic_DNA"/>
</dbReference>
<dbReference type="RefSeq" id="WP_188760956.1">
    <property type="nucleotide sequence ID" value="NZ_BMJM01000001.1"/>
</dbReference>
<evidence type="ECO:0000313" key="1">
    <source>
        <dbReference type="EMBL" id="GGD98715.1"/>
    </source>
</evidence>
<protein>
    <recommendedName>
        <fullName evidence="3">Terminase</fullName>
    </recommendedName>
</protein>
<gene>
    <name evidence="1" type="ORF">GCM10011529_00980</name>
</gene>
<evidence type="ECO:0000313" key="2">
    <source>
        <dbReference type="Proteomes" id="UP000635071"/>
    </source>
</evidence>
<evidence type="ECO:0008006" key="3">
    <source>
        <dbReference type="Google" id="ProtNLM"/>
    </source>
</evidence>
<organism evidence="1 2">
    <name type="scientific">Sandarakinorhabdus glacialis</name>
    <dbReference type="NCBI Taxonomy" id="1614636"/>
    <lineage>
        <taxon>Bacteria</taxon>
        <taxon>Pseudomonadati</taxon>
        <taxon>Pseudomonadota</taxon>
        <taxon>Alphaproteobacteria</taxon>
        <taxon>Sphingomonadales</taxon>
        <taxon>Sphingosinicellaceae</taxon>
        <taxon>Sandarakinorhabdus</taxon>
    </lineage>
</organism>
<dbReference type="Proteomes" id="UP000635071">
    <property type="component" value="Unassembled WGS sequence"/>
</dbReference>